<feature type="chain" id="PRO_5028183755" evidence="5">
    <location>
        <begin position="22"/>
        <end position="204"/>
    </location>
</feature>
<feature type="domain" description="Link" evidence="6">
    <location>
        <begin position="111"/>
        <end position="198"/>
    </location>
</feature>
<accession>A0A6P4YNX8</accession>
<evidence type="ECO:0000313" key="7">
    <source>
        <dbReference type="Proteomes" id="UP000515135"/>
    </source>
</evidence>
<comment type="subcellular location">
    <subcellularLocation>
        <location evidence="1">Secreted</location>
    </subcellularLocation>
</comment>
<organism evidence="7 8">
    <name type="scientific">Branchiostoma belcheri</name>
    <name type="common">Amphioxus</name>
    <dbReference type="NCBI Taxonomy" id="7741"/>
    <lineage>
        <taxon>Eukaryota</taxon>
        <taxon>Metazoa</taxon>
        <taxon>Chordata</taxon>
        <taxon>Cephalochordata</taxon>
        <taxon>Leptocardii</taxon>
        <taxon>Amphioxiformes</taxon>
        <taxon>Branchiostomatidae</taxon>
        <taxon>Branchiostoma</taxon>
    </lineage>
</organism>
<keyword evidence="5" id="KW-0732">Signal</keyword>
<dbReference type="GO" id="GO:0045202">
    <property type="term" value="C:synapse"/>
    <property type="evidence" value="ECO:0007669"/>
    <property type="project" value="TreeGrafter"/>
</dbReference>
<dbReference type="RefSeq" id="XP_019631180.1">
    <property type="nucleotide sequence ID" value="XM_019775621.1"/>
</dbReference>
<keyword evidence="3" id="KW-0677">Repeat</keyword>
<dbReference type="GO" id="GO:0005615">
    <property type="term" value="C:extracellular space"/>
    <property type="evidence" value="ECO:0007669"/>
    <property type="project" value="TreeGrafter"/>
</dbReference>
<dbReference type="CDD" id="cd01102">
    <property type="entry name" value="Link_Domain"/>
    <property type="match status" value="1"/>
</dbReference>
<dbReference type="GO" id="GO:0002052">
    <property type="term" value="P:positive regulation of neuroblast proliferation"/>
    <property type="evidence" value="ECO:0007669"/>
    <property type="project" value="TreeGrafter"/>
</dbReference>
<dbReference type="PROSITE" id="PS50963">
    <property type="entry name" value="LINK_2"/>
    <property type="match status" value="1"/>
</dbReference>
<gene>
    <name evidence="8" type="primary">LOC109475078</name>
</gene>
<evidence type="ECO:0000256" key="5">
    <source>
        <dbReference type="SAM" id="SignalP"/>
    </source>
</evidence>
<dbReference type="Gene3D" id="3.10.100.10">
    <property type="entry name" value="Mannose-Binding Protein A, subunit A"/>
    <property type="match status" value="1"/>
</dbReference>
<evidence type="ECO:0000259" key="6">
    <source>
        <dbReference type="PROSITE" id="PS50963"/>
    </source>
</evidence>
<protein>
    <submittedName>
        <fullName evidence="8">Hyaluronan and proteoglycan link protein 2-like</fullName>
    </submittedName>
</protein>
<keyword evidence="7" id="KW-1185">Reference proteome</keyword>
<dbReference type="GO" id="GO:0072534">
    <property type="term" value="C:perineuronal net"/>
    <property type="evidence" value="ECO:0007669"/>
    <property type="project" value="TreeGrafter"/>
</dbReference>
<dbReference type="AlphaFoldDB" id="A0A6P4YNX8"/>
<keyword evidence="4" id="KW-1015">Disulfide bond</keyword>
<dbReference type="FunFam" id="3.10.100.10:FF:000151">
    <property type="match status" value="1"/>
</dbReference>
<dbReference type="GO" id="GO:0007417">
    <property type="term" value="P:central nervous system development"/>
    <property type="evidence" value="ECO:0007669"/>
    <property type="project" value="TreeGrafter"/>
</dbReference>
<dbReference type="InterPro" id="IPR016187">
    <property type="entry name" value="CTDL_fold"/>
</dbReference>
<dbReference type="PRINTS" id="PR01265">
    <property type="entry name" value="LINKMODULE"/>
</dbReference>
<sequence>MLFFTASLWVMLSLLAPRSSGDEMGEFSGNGPLDNVGEGGKDGVETYANEVKMLKTLLGGKESGKNLLGRMIGIEKNKDNGLELRNEERQAKPNLGDVINDLCGVTPKLGRIFPVNSPVGHYKYDFAEAKHACEQQGASLATYHQLYEAWEDGLEHCACGFLSDGTSRYPMQTKQTGCGNVGINTCGWQNTWDAWCFRTLSICD</sequence>
<dbReference type="Proteomes" id="UP000515135">
    <property type="component" value="Unplaced"/>
</dbReference>
<proteinExistence type="predicted"/>
<dbReference type="GO" id="GO:0001501">
    <property type="term" value="P:skeletal system development"/>
    <property type="evidence" value="ECO:0007669"/>
    <property type="project" value="TreeGrafter"/>
</dbReference>
<dbReference type="InterPro" id="IPR016186">
    <property type="entry name" value="C-type_lectin-like/link_sf"/>
</dbReference>
<evidence type="ECO:0000256" key="2">
    <source>
        <dbReference type="ARBA" id="ARBA00022525"/>
    </source>
</evidence>
<evidence type="ECO:0000256" key="4">
    <source>
        <dbReference type="ARBA" id="ARBA00023157"/>
    </source>
</evidence>
<dbReference type="GeneID" id="109475078"/>
<dbReference type="InterPro" id="IPR050691">
    <property type="entry name" value="Hyaluronan_bind_Proteoglycan"/>
</dbReference>
<dbReference type="SUPFAM" id="SSF56436">
    <property type="entry name" value="C-type lectin-like"/>
    <property type="match status" value="1"/>
</dbReference>
<feature type="signal peptide" evidence="5">
    <location>
        <begin position="1"/>
        <end position="21"/>
    </location>
</feature>
<dbReference type="GO" id="GO:0007155">
    <property type="term" value="P:cell adhesion"/>
    <property type="evidence" value="ECO:0007669"/>
    <property type="project" value="InterPro"/>
</dbReference>
<dbReference type="KEGG" id="bbel:109475078"/>
<keyword evidence="2" id="KW-0964">Secreted</keyword>
<dbReference type="PROSITE" id="PS01241">
    <property type="entry name" value="LINK_1"/>
    <property type="match status" value="1"/>
</dbReference>
<dbReference type="SMART" id="SM00445">
    <property type="entry name" value="LINK"/>
    <property type="match status" value="1"/>
</dbReference>
<name>A0A6P4YNX8_BRABE</name>
<dbReference type="InterPro" id="IPR000538">
    <property type="entry name" value="Link_dom"/>
</dbReference>
<evidence type="ECO:0000313" key="8">
    <source>
        <dbReference type="RefSeq" id="XP_019631180.1"/>
    </source>
</evidence>
<evidence type="ECO:0000256" key="1">
    <source>
        <dbReference type="ARBA" id="ARBA00004613"/>
    </source>
</evidence>
<dbReference type="GO" id="GO:0005540">
    <property type="term" value="F:hyaluronic acid binding"/>
    <property type="evidence" value="ECO:0007669"/>
    <property type="project" value="InterPro"/>
</dbReference>
<dbReference type="OrthoDB" id="5359219at2759"/>
<dbReference type="Pfam" id="PF00193">
    <property type="entry name" value="Xlink"/>
    <property type="match status" value="1"/>
</dbReference>
<dbReference type="GO" id="GO:0010001">
    <property type="term" value="P:glial cell differentiation"/>
    <property type="evidence" value="ECO:0007669"/>
    <property type="project" value="TreeGrafter"/>
</dbReference>
<dbReference type="PANTHER" id="PTHR22804:SF54">
    <property type="match status" value="1"/>
</dbReference>
<dbReference type="PANTHER" id="PTHR22804">
    <property type="entry name" value="AGGRECAN/VERSICAN PROTEOGLYCAN"/>
    <property type="match status" value="1"/>
</dbReference>
<evidence type="ECO:0000256" key="3">
    <source>
        <dbReference type="ARBA" id="ARBA00022737"/>
    </source>
</evidence>
<reference evidence="8" key="1">
    <citation type="submission" date="2025-08" db="UniProtKB">
        <authorList>
            <consortium name="RefSeq"/>
        </authorList>
    </citation>
    <scope>IDENTIFICATION</scope>
    <source>
        <tissue evidence="8">Gonad</tissue>
    </source>
</reference>